<reference evidence="1" key="1">
    <citation type="submission" date="2020-01" db="EMBL/GenBank/DDBJ databases">
        <title>Patterns of diversity and host range of bacteriophage communities associated with bean-nodulatin bacteria.</title>
        <authorList>
            <person name="Vann Cauwenberghe J."/>
            <person name="Santamaria R.I."/>
            <person name="Bustos P."/>
            <person name="Juarez S."/>
            <person name="Gonzalez V."/>
        </authorList>
    </citation>
    <scope>NUCLEOTIDE SEQUENCE</scope>
</reference>
<name>A0A7S5QX09_9CAUD</name>
<gene>
    <name evidence="1" type="ORF">EVB52_007</name>
</gene>
<organism evidence="1 2">
    <name type="scientific">Rhizobium phage RHph_Y38</name>
    <dbReference type="NCBI Taxonomy" id="2509781"/>
    <lineage>
        <taxon>Viruses</taxon>
        <taxon>Duplodnaviria</taxon>
        <taxon>Heunggongvirae</taxon>
        <taxon>Uroviricota</taxon>
        <taxon>Caudoviricetes</taxon>
        <taxon>Schitoviridae</taxon>
        <taxon>Demetervirinae</taxon>
        <taxon>Acanvirus</taxon>
        <taxon>Acanvirus Y38</taxon>
    </lineage>
</organism>
<dbReference type="Proteomes" id="UP000656987">
    <property type="component" value="Segment"/>
</dbReference>
<keyword evidence="2" id="KW-1185">Reference proteome</keyword>
<accession>A0A7S5QX09</accession>
<dbReference type="EMBL" id="MN988483">
    <property type="protein sequence ID" value="QIG67708.1"/>
    <property type="molecule type" value="Genomic_DNA"/>
</dbReference>
<sequence length="63" mass="7672">MNNFLAQVYETDHKALRELWRDLRWASFKLDYREISELIHIEIPYMYGDVVLQDYYSVETIGL</sequence>
<evidence type="ECO:0000313" key="1">
    <source>
        <dbReference type="EMBL" id="QIG67708.1"/>
    </source>
</evidence>
<proteinExistence type="predicted"/>
<protein>
    <submittedName>
        <fullName evidence="1">Uncharacterized protein</fullName>
    </submittedName>
</protein>
<evidence type="ECO:0000313" key="2">
    <source>
        <dbReference type="Proteomes" id="UP000656987"/>
    </source>
</evidence>